<dbReference type="SUPFAM" id="SSF81383">
    <property type="entry name" value="F-box domain"/>
    <property type="match status" value="1"/>
</dbReference>
<comment type="caution">
    <text evidence="2">The sequence shown here is derived from an EMBL/GenBank/DDBJ whole genome shotgun (WGS) entry which is preliminary data.</text>
</comment>
<reference evidence="2 3" key="1">
    <citation type="journal article" date="2023" name="Plant Biotechnol. J.">
        <title>Chromosome-level wild Hevea brasiliensis genome provides new tools for genomic-assisted breeding and valuable loci to elevate rubber yield.</title>
        <authorList>
            <person name="Cheng H."/>
            <person name="Song X."/>
            <person name="Hu Y."/>
            <person name="Wu T."/>
            <person name="Yang Q."/>
            <person name="An Z."/>
            <person name="Feng S."/>
            <person name="Deng Z."/>
            <person name="Wu W."/>
            <person name="Zeng X."/>
            <person name="Tu M."/>
            <person name="Wang X."/>
            <person name="Huang H."/>
        </authorList>
    </citation>
    <scope>NUCLEOTIDE SEQUENCE [LARGE SCALE GENOMIC DNA]</scope>
    <source>
        <strain evidence="2">MT/VB/25A 57/8</strain>
    </source>
</reference>
<proteinExistence type="predicted"/>
<dbReference type="Gene3D" id="3.80.10.10">
    <property type="entry name" value="Ribonuclease Inhibitor"/>
    <property type="match status" value="1"/>
</dbReference>
<dbReference type="InterPro" id="IPR036047">
    <property type="entry name" value="F-box-like_dom_sf"/>
</dbReference>
<sequence length="309" mass="34352">MEKNLDFVGDDKTELVGGLLQDEGGEPHDALFFALGYLGVKDLLTTGRVCRSLRNAVRGDSLLWKSIHIDQPLSVKITDESLIKLTNRAQGIMECLSLVECIKITDNGLKEVLESNPKLTKLCVPGCVRLSVNSILFNLRVLKSAGTLRIKHLRIGGLSGVTEKQFEELKSILGADKHMQLKANKPRFYHLGRFYLSSDDDCAIDIETCPKCQKLRLVYDCPAESCQGKDQANQSCRACTMCIARCINCGSCIKDCDYEETFCLDFICLVCLKKLLSCQETTPEAKGTSSSGETVVPREMTYKFCFYGE</sequence>
<organism evidence="2 3">
    <name type="scientific">Hevea brasiliensis</name>
    <name type="common">Para rubber tree</name>
    <name type="synonym">Siphonia brasiliensis</name>
    <dbReference type="NCBI Taxonomy" id="3981"/>
    <lineage>
        <taxon>Eukaryota</taxon>
        <taxon>Viridiplantae</taxon>
        <taxon>Streptophyta</taxon>
        <taxon>Embryophyta</taxon>
        <taxon>Tracheophyta</taxon>
        <taxon>Spermatophyta</taxon>
        <taxon>Magnoliopsida</taxon>
        <taxon>eudicotyledons</taxon>
        <taxon>Gunneridae</taxon>
        <taxon>Pentapetalae</taxon>
        <taxon>rosids</taxon>
        <taxon>fabids</taxon>
        <taxon>Malpighiales</taxon>
        <taxon>Euphorbiaceae</taxon>
        <taxon>Crotonoideae</taxon>
        <taxon>Micrandreae</taxon>
        <taxon>Hevea</taxon>
    </lineage>
</organism>
<gene>
    <name evidence="2" type="ORF">P3X46_032616</name>
</gene>
<dbReference type="InterPro" id="IPR050648">
    <property type="entry name" value="F-box_LRR-repeat"/>
</dbReference>
<dbReference type="Proteomes" id="UP001174677">
    <property type="component" value="Chromosome 18"/>
</dbReference>
<keyword evidence="3" id="KW-1185">Reference proteome</keyword>
<evidence type="ECO:0000313" key="3">
    <source>
        <dbReference type="Proteomes" id="UP001174677"/>
    </source>
</evidence>
<accession>A0ABQ9KDT6</accession>
<evidence type="ECO:0000259" key="1">
    <source>
        <dbReference type="Pfam" id="PF12937"/>
    </source>
</evidence>
<dbReference type="Pfam" id="PF12937">
    <property type="entry name" value="F-box-like"/>
    <property type="match status" value="1"/>
</dbReference>
<dbReference type="PANTHER" id="PTHR13382:SF20">
    <property type="entry name" value="F-BOX PROTEIN SKIP14-LIKE"/>
    <property type="match status" value="1"/>
</dbReference>
<protein>
    <recommendedName>
        <fullName evidence="1">F-box domain-containing protein</fullName>
    </recommendedName>
</protein>
<dbReference type="InterPro" id="IPR032675">
    <property type="entry name" value="LRR_dom_sf"/>
</dbReference>
<name>A0ABQ9KDT6_HEVBR</name>
<feature type="domain" description="F-box" evidence="1">
    <location>
        <begin position="27"/>
        <end position="69"/>
    </location>
</feature>
<dbReference type="EMBL" id="JARPOI010000018">
    <property type="protein sequence ID" value="KAJ9135433.1"/>
    <property type="molecule type" value="Genomic_DNA"/>
</dbReference>
<dbReference type="PANTHER" id="PTHR13382">
    <property type="entry name" value="MITOCHONDRIAL ATP SYNTHASE COUPLING FACTOR B"/>
    <property type="match status" value="1"/>
</dbReference>
<dbReference type="InterPro" id="IPR001810">
    <property type="entry name" value="F-box_dom"/>
</dbReference>
<evidence type="ECO:0000313" key="2">
    <source>
        <dbReference type="EMBL" id="KAJ9135433.1"/>
    </source>
</evidence>